<reference evidence="3 4" key="1">
    <citation type="submission" date="2018-06" db="EMBL/GenBank/DDBJ databases">
        <title>Draft sequence of Acidithiobacillus ferrooxidans CCM 4253.</title>
        <authorList>
            <person name="Moya-Beltran A."/>
            <person name="Castro M."/>
            <person name="Covarrubias P.C."/>
            <person name="Issotta F."/>
            <person name="Janiczek O."/>
            <person name="Mandl M."/>
            <person name="Kucera J."/>
            <person name="Quatrini R."/>
        </authorList>
    </citation>
    <scope>NUCLEOTIDE SEQUENCE [LARGE SCALE GENOMIC DNA]</scope>
    <source>
        <strain evidence="3 4">CCM 4253</strain>
    </source>
</reference>
<evidence type="ECO:0000256" key="1">
    <source>
        <dbReference type="SAM" id="Phobius"/>
    </source>
</evidence>
<evidence type="ECO:0000313" key="3">
    <source>
        <dbReference type="EMBL" id="PZD82387.1"/>
    </source>
</evidence>
<comment type="caution">
    <text evidence="3">The sequence shown here is derived from an EMBL/GenBank/DDBJ whole genome shotgun (WGS) entry which is preliminary data.</text>
</comment>
<proteinExistence type="predicted"/>
<sequence length="121" mass="12051">MKKLNLKSVVTRSATVLGLSLVGTVAALAASGGPFSAISNFMNTNMMPGVASIGIVGGLGYAAIHAFKHDYGKATMGVGVAAGGGFIVSNSHWVVGQTGVSSATIGQHLPLLVTALHAFGL</sequence>
<gene>
    <name evidence="3" type="ORF">DN052_05050</name>
</gene>
<evidence type="ECO:0000313" key="4">
    <source>
        <dbReference type="Proteomes" id="UP000248886"/>
    </source>
</evidence>
<evidence type="ECO:0008006" key="5">
    <source>
        <dbReference type="Google" id="ProtNLM"/>
    </source>
</evidence>
<keyword evidence="1" id="KW-0472">Membrane</keyword>
<protein>
    <recommendedName>
        <fullName evidence="5">Conjugal transfer protein TrbC</fullName>
    </recommendedName>
</protein>
<dbReference type="RefSeq" id="WP_054608693.1">
    <property type="nucleotide sequence ID" value="NZ_AP025160.1"/>
</dbReference>
<evidence type="ECO:0000256" key="2">
    <source>
        <dbReference type="SAM" id="SignalP"/>
    </source>
</evidence>
<feature type="transmembrane region" description="Helical" evidence="1">
    <location>
        <begin position="45"/>
        <end position="64"/>
    </location>
</feature>
<dbReference type="EMBL" id="QKQP01000001">
    <property type="protein sequence ID" value="PZD82387.1"/>
    <property type="molecule type" value="Genomic_DNA"/>
</dbReference>
<keyword evidence="2" id="KW-0732">Signal</keyword>
<accession>A0A2W1KT39</accession>
<keyword evidence="1" id="KW-0812">Transmembrane</keyword>
<dbReference type="AlphaFoldDB" id="A0A2W1KT39"/>
<feature type="chain" id="PRO_5015929360" description="Conjugal transfer protein TrbC" evidence="2">
    <location>
        <begin position="30"/>
        <end position="121"/>
    </location>
</feature>
<feature type="signal peptide" evidence="2">
    <location>
        <begin position="1"/>
        <end position="29"/>
    </location>
</feature>
<keyword evidence="1" id="KW-1133">Transmembrane helix</keyword>
<organism evidence="3 4">
    <name type="scientific">Acidithiobacillus ferrooxidans</name>
    <name type="common">Thiobacillus ferrooxidans</name>
    <dbReference type="NCBI Taxonomy" id="920"/>
    <lineage>
        <taxon>Bacteria</taxon>
        <taxon>Pseudomonadati</taxon>
        <taxon>Pseudomonadota</taxon>
        <taxon>Acidithiobacillia</taxon>
        <taxon>Acidithiobacillales</taxon>
        <taxon>Acidithiobacillaceae</taxon>
        <taxon>Acidithiobacillus</taxon>
    </lineage>
</organism>
<dbReference type="Proteomes" id="UP000248886">
    <property type="component" value="Unassembled WGS sequence"/>
</dbReference>
<name>A0A2W1KT39_ACIFR</name>